<feature type="compositionally biased region" description="Acidic residues" evidence="1">
    <location>
        <begin position="259"/>
        <end position="276"/>
    </location>
</feature>
<proteinExistence type="predicted"/>
<gene>
    <name evidence="2" type="ORF">PG994_003909</name>
</gene>
<keyword evidence="3" id="KW-1185">Reference proteome</keyword>
<dbReference type="RefSeq" id="XP_066719596.1">
    <property type="nucleotide sequence ID" value="XM_066855318.1"/>
</dbReference>
<dbReference type="EMBL" id="JAQQWL010000004">
    <property type="protein sequence ID" value="KAK8076637.1"/>
    <property type="molecule type" value="Genomic_DNA"/>
</dbReference>
<feature type="compositionally biased region" description="Low complexity" evidence="1">
    <location>
        <begin position="246"/>
        <end position="258"/>
    </location>
</feature>
<name>A0ABR1VZG0_9PEZI</name>
<sequence>MTDRLRTQAALAVKKDWVQQGLWQPSFEGLVRQRYFAVGVWKHQEPLALVDDDGVDLERYPNTYARLRRHRDASRPCYQFRWQVDKVRDRLLDQWWHSVVVADEEKKKEKEKEKEKKERAHATTTTTTTAKVMMPSAKVDSEAYWEVRQAWEKRRIWDNEWEVLPGQHWRHERPLEELLSPQEAEWYAEIKATWVEPGFAGPHRLVHRVEAEKEVLEIFERRRGGILSFRDGMVRDPQRGLKRGRSSSPWHSSLPSSDLGDDDESGDEPISQDDEPLGNTGVVEVPDETAGSAASDSEAPGSTDQSSPKRRRRAYKSPFVVDDDENSDP</sequence>
<dbReference type="GeneID" id="92088381"/>
<evidence type="ECO:0000256" key="1">
    <source>
        <dbReference type="SAM" id="MobiDB-lite"/>
    </source>
</evidence>
<feature type="region of interest" description="Disordered" evidence="1">
    <location>
        <begin position="236"/>
        <end position="329"/>
    </location>
</feature>
<feature type="region of interest" description="Disordered" evidence="1">
    <location>
        <begin position="106"/>
        <end position="128"/>
    </location>
</feature>
<organism evidence="2 3">
    <name type="scientific">Apiospora phragmitis</name>
    <dbReference type="NCBI Taxonomy" id="2905665"/>
    <lineage>
        <taxon>Eukaryota</taxon>
        <taxon>Fungi</taxon>
        <taxon>Dikarya</taxon>
        <taxon>Ascomycota</taxon>
        <taxon>Pezizomycotina</taxon>
        <taxon>Sordariomycetes</taxon>
        <taxon>Xylariomycetidae</taxon>
        <taxon>Amphisphaeriales</taxon>
        <taxon>Apiosporaceae</taxon>
        <taxon>Apiospora</taxon>
    </lineage>
</organism>
<feature type="compositionally biased region" description="Polar residues" evidence="1">
    <location>
        <begin position="292"/>
        <end position="306"/>
    </location>
</feature>
<evidence type="ECO:0000313" key="2">
    <source>
        <dbReference type="EMBL" id="KAK8076637.1"/>
    </source>
</evidence>
<reference evidence="2 3" key="1">
    <citation type="submission" date="2023-01" db="EMBL/GenBank/DDBJ databases">
        <title>Analysis of 21 Apiospora genomes using comparative genomics revels a genus with tremendous synthesis potential of carbohydrate active enzymes and secondary metabolites.</title>
        <authorList>
            <person name="Sorensen T."/>
        </authorList>
    </citation>
    <scope>NUCLEOTIDE SEQUENCE [LARGE SCALE GENOMIC DNA]</scope>
    <source>
        <strain evidence="2 3">CBS 135458</strain>
    </source>
</reference>
<dbReference type="Proteomes" id="UP001480595">
    <property type="component" value="Unassembled WGS sequence"/>
</dbReference>
<comment type="caution">
    <text evidence="2">The sequence shown here is derived from an EMBL/GenBank/DDBJ whole genome shotgun (WGS) entry which is preliminary data.</text>
</comment>
<protein>
    <submittedName>
        <fullName evidence="2">Uncharacterized protein</fullName>
    </submittedName>
</protein>
<feature type="compositionally biased region" description="Basic and acidic residues" evidence="1">
    <location>
        <begin position="106"/>
        <end position="121"/>
    </location>
</feature>
<accession>A0ABR1VZG0</accession>
<evidence type="ECO:0000313" key="3">
    <source>
        <dbReference type="Proteomes" id="UP001480595"/>
    </source>
</evidence>